<gene>
    <name evidence="2" type="ORF">A6F68_00173</name>
</gene>
<organism evidence="2 3">
    <name type="scientific">Tsuneonella dongtanensis</name>
    <dbReference type="NCBI Taxonomy" id="692370"/>
    <lineage>
        <taxon>Bacteria</taxon>
        <taxon>Pseudomonadati</taxon>
        <taxon>Pseudomonadota</taxon>
        <taxon>Alphaproteobacteria</taxon>
        <taxon>Sphingomonadales</taxon>
        <taxon>Erythrobacteraceae</taxon>
        <taxon>Tsuneonella</taxon>
    </lineage>
</organism>
<proteinExistence type="predicted"/>
<dbReference type="RefSeq" id="WP_257784454.1">
    <property type="nucleotide sequence ID" value="NZ_CP016591.1"/>
</dbReference>
<feature type="chain" id="PRO_5008533887" evidence="1">
    <location>
        <begin position="26"/>
        <end position="42"/>
    </location>
</feature>
<name>A0A1B2A9F2_9SPHN</name>
<sequence>MTRTNNNIAAACIALLLTLATFQQAIVIPSDHTPSIATAQLA</sequence>
<reference evidence="2 3" key="1">
    <citation type="submission" date="2016-07" db="EMBL/GenBank/DDBJ databases">
        <title>Complete genome sequence of Altererythrobacter dongtanensis KCTC 22672, a type strain with esterase isolated from tidal flat.</title>
        <authorList>
            <person name="Cheng H."/>
            <person name="Wu Y.-H."/>
            <person name="Zhou P."/>
            <person name="Huo Y.-Y."/>
            <person name="Wang C.-S."/>
            <person name="Xu X.-W."/>
        </authorList>
    </citation>
    <scope>NUCLEOTIDE SEQUENCE [LARGE SCALE GENOMIC DNA]</scope>
    <source>
        <strain evidence="2 3">KCTC 22672</strain>
    </source>
</reference>
<keyword evidence="3" id="KW-1185">Reference proteome</keyword>
<evidence type="ECO:0000313" key="3">
    <source>
        <dbReference type="Proteomes" id="UP000092932"/>
    </source>
</evidence>
<feature type="signal peptide" evidence="1">
    <location>
        <begin position="1"/>
        <end position="25"/>
    </location>
</feature>
<keyword evidence="1" id="KW-0732">Signal</keyword>
<dbReference type="Proteomes" id="UP000092932">
    <property type="component" value="Chromosome"/>
</dbReference>
<dbReference type="KEGG" id="ado:A6F68_00173"/>
<evidence type="ECO:0000313" key="2">
    <source>
        <dbReference type="EMBL" id="ANY18708.1"/>
    </source>
</evidence>
<accession>A0A1B2A9F2</accession>
<dbReference type="EMBL" id="CP016591">
    <property type="protein sequence ID" value="ANY18708.1"/>
    <property type="molecule type" value="Genomic_DNA"/>
</dbReference>
<protein>
    <submittedName>
        <fullName evidence="2">Uncharacterized protein</fullName>
    </submittedName>
</protein>
<dbReference type="AlphaFoldDB" id="A0A1B2A9F2"/>
<evidence type="ECO:0000256" key="1">
    <source>
        <dbReference type="SAM" id="SignalP"/>
    </source>
</evidence>
<dbReference type="STRING" id="692370.A6F68_00173"/>